<dbReference type="Proteomes" id="UP000253099">
    <property type="component" value="Unassembled WGS sequence"/>
</dbReference>
<proteinExistence type="predicted"/>
<dbReference type="EMBL" id="NIZT01000003">
    <property type="protein sequence ID" value="RBQ24460.1"/>
    <property type="molecule type" value="Genomic_DNA"/>
</dbReference>
<name>A0A366MFK5_9EURY</name>
<evidence type="ECO:0000313" key="2">
    <source>
        <dbReference type="Proteomes" id="UP000253099"/>
    </source>
</evidence>
<protein>
    <submittedName>
        <fullName evidence="1">Uncharacterized protein</fullName>
    </submittedName>
</protein>
<keyword evidence="2" id="KW-1185">Reference proteome</keyword>
<evidence type="ECO:0000313" key="1">
    <source>
        <dbReference type="EMBL" id="RBQ24460.1"/>
    </source>
</evidence>
<accession>A0A366MFK5</accession>
<organism evidence="1 2">
    <name type="scientific">Candidatus Methanobinarius endosymbioticus</name>
    <dbReference type="NCBI Taxonomy" id="2006182"/>
    <lineage>
        <taxon>Archaea</taxon>
        <taxon>Methanobacteriati</taxon>
        <taxon>Methanobacteriota</taxon>
        <taxon>Methanomada group</taxon>
        <taxon>Methanobacteria</taxon>
        <taxon>Methanobacteriales</taxon>
        <taxon>Methanobacteriaceae</taxon>
        <taxon>Candidatus Methanobinarius</taxon>
    </lineage>
</organism>
<dbReference type="AlphaFoldDB" id="A0A366MFK5"/>
<gene>
    <name evidence="1" type="ORF">ALNOE001_01070</name>
</gene>
<comment type="caution">
    <text evidence="1">The sequence shown here is derived from an EMBL/GenBank/DDBJ whole genome shotgun (WGS) entry which is preliminary data.</text>
</comment>
<reference evidence="1 2" key="1">
    <citation type="submission" date="2018-06" db="EMBL/GenBank/DDBJ databases">
        <title>Genomic insight into two independent archaeal endosymbiosis events.</title>
        <authorList>
            <person name="Lind A.E."/>
            <person name="Lewis W.H."/>
            <person name="Spang A."/>
            <person name="Guy L."/>
            <person name="Embley M.T."/>
            <person name="Ettema T.J.G."/>
        </authorList>
    </citation>
    <scope>NUCLEOTIDE SEQUENCE [LARGE SCALE GENOMIC DNA]</scope>
    <source>
        <strain evidence="1">NOE</strain>
    </source>
</reference>
<sequence>MTIKERSHNLSFKSNILELILFCETEEQNQMYFTKYKELFDSDEMGSNYYN</sequence>